<sequence>MKDIQNPASLTLHEDTFGFDVELLAFGNCLRFEEITFGEDGVSIPMQSIKGPLLIKIKTTSRKQSRLNQPIVIAHPDDEVMFFGPTIANLTRDHEMNVHLLVLSRGNFRGEGNLRKMELYKAAEALSISKDNITLLNYTKLQDNPKARWSEELVADIIYQYVESQDIGVILSFDRFGVSGHKNHSSIYNALLLLTSEERSQSFRSNNTRILVFK</sequence>
<evidence type="ECO:0000256" key="2">
    <source>
        <dbReference type="ARBA" id="ARBA00012176"/>
    </source>
</evidence>
<dbReference type="AlphaFoldDB" id="A0A7R8H185"/>
<dbReference type="Pfam" id="PF02585">
    <property type="entry name" value="PIG-L"/>
    <property type="match status" value="1"/>
</dbReference>
<gene>
    <name evidence="3" type="ORF">LSAA_3383</name>
</gene>
<dbReference type="SUPFAM" id="SSF102588">
    <property type="entry name" value="LmbE-like"/>
    <property type="match status" value="1"/>
</dbReference>
<comment type="similarity">
    <text evidence="1">Belongs to the PIGL family.</text>
</comment>
<organism evidence="3 4">
    <name type="scientific">Lepeophtheirus salmonis</name>
    <name type="common">Salmon louse</name>
    <name type="synonym">Caligus salmonis</name>
    <dbReference type="NCBI Taxonomy" id="72036"/>
    <lineage>
        <taxon>Eukaryota</taxon>
        <taxon>Metazoa</taxon>
        <taxon>Ecdysozoa</taxon>
        <taxon>Arthropoda</taxon>
        <taxon>Crustacea</taxon>
        <taxon>Multicrustacea</taxon>
        <taxon>Hexanauplia</taxon>
        <taxon>Copepoda</taxon>
        <taxon>Siphonostomatoida</taxon>
        <taxon>Caligidae</taxon>
        <taxon>Lepeophtheirus</taxon>
    </lineage>
</organism>
<evidence type="ECO:0000313" key="4">
    <source>
        <dbReference type="Proteomes" id="UP000675881"/>
    </source>
</evidence>
<dbReference type="Proteomes" id="UP000675881">
    <property type="component" value="Chromosome 11"/>
</dbReference>
<accession>A0A7R8H185</accession>
<dbReference type="InterPro" id="IPR003737">
    <property type="entry name" value="GlcNAc_PI_deacetylase-related"/>
</dbReference>
<dbReference type="GO" id="GO:0016020">
    <property type="term" value="C:membrane"/>
    <property type="evidence" value="ECO:0007669"/>
    <property type="project" value="GOC"/>
</dbReference>
<dbReference type="UniPathway" id="UPA00196"/>
<keyword evidence="3" id="KW-0378">Hydrolase</keyword>
<dbReference type="GO" id="GO:0006506">
    <property type="term" value="P:GPI anchor biosynthetic process"/>
    <property type="evidence" value="ECO:0007669"/>
    <property type="project" value="UniProtKB-UniPathway"/>
</dbReference>
<proteinExistence type="inferred from homology"/>
<dbReference type="InterPro" id="IPR024078">
    <property type="entry name" value="LmbE-like_dom_sf"/>
</dbReference>
<dbReference type="Gene3D" id="3.40.50.10320">
    <property type="entry name" value="LmbE-like"/>
    <property type="match status" value="1"/>
</dbReference>
<dbReference type="EMBL" id="HG994590">
    <property type="protein sequence ID" value="CAF2804710.1"/>
    <property type="molecule type" value="Genomic_DNA"/>
</dbReference>
<dbReference type="GO" id="GO:0005783">
    <property type="term" value="C:endoplasmic reticulum"/>
    <property type="evidence" value="ECO:0007669"/>
    <property type="project" value="TreeGrafter"/>
</dbReference>
<dbReference type="GO" id="GO:0000225">
    <property type="term" value="F:N-acetylglucosaminylphosphatidylinositol deacetylase activity"/>
    <property type="evidence" value="ECO:0007669"/>
    <property type="project" value="UniProtKB-EC"/>
</dbReference>
<dbReference type="OrthoDB" id="440160at2759"/>
<name>A0A7R8H185_LEPSM</name>
<protein>
    <recommendedName>
        <fullName evidence="2">N-acetylglucosaminylphosphatidylinositol deacetylase</fullName>
        <ecNumber evidence="2">3.5.1.89</ecNumber>
    </recommendedName>
</protein>
<evidence type="ECO:0000256" key="1">
    <source>
        <dbReference type="ARBA" id="ARBA00006066"/>
    </source>
</evidence>
<evidence type="ECO:0000313" key="3">
    <source>
        <dbReference type="EMBL" id="CAF2804710.1"/>
    </source>
</evidence>
<keyword evidence="4" id="KW-1185">Reference proteome</keyword>
<dbReference type="EC" id="3.5.1.89" evidence="2"/>
<dbReference type="PANTHER" id="PTHR12993:SF11">
    <property type="entry name" value="N-ACETYLGLUCOSAMINYL-PHOSPHATIDYLINOSITOL DE-N-ACETYLASE"/>
    <property type="match status" value="1"/>
</dbReference>
<reference evidence="3" key="1">
    <citation type="submission" date="2021-02" db="EMBL/GenBank/DDBJ databases">
        <authorList>
            <person name="Bekaert M."/>
        </authorList>
    </citation>
    <scope>NUCLEOTIDE SEQUENCE</scope>
    <source>
        <strain evidence="3">IoA-00</strain>
    </source>
</reference>
<dbReference type="PANTHER" id="PTHR12993">
    <property type="entry name" value="N-ACETYLGLUCOSAMINYL-PHOSPHATIDYLINOSITOL DE-N-ACETYLASE-RELATED"/>
    <property type="match status" value="1"/>
</dbReference>